<sequence length="295" mass="33497">MDENQVAQVRRFNRAVTQRIGVLNDDYLGRGRPLAQLRLIFEIGKDGRSLRELREGLGLDSGYLSRLLRALESEGLVETARAEGDARVRIARLTAKGKREYAVLDRKSHDFAASLLAPLSESRRLRLVQAMTEVENLLRASAVRIETADPDEPQARQCLDTYYAELSRRFETGFDPSRGAVTTSDDMRPPRGLLLLARLDGRAVGCGVVRKLSHGIAEIKRMWVAPELRGLGIAQHLLDRLEAEARAMGCRRLRLDTNGRLTEAMALYLRNGYREIPRYNDNPYAEHWFEKRLRS</sequence>
<dbReference type="Gene3D" id="1.10.10.10">
    <property type="entry name" value="Winged helix-like DNA-binding domain superfamily/Winged helix DNA-binding domain"/>
    <property type="match status" value="1"/>
</dbReference>
<dbReference type="PANTHER" id="PTHR43877">
    <property type="entry name" value="AMINOALKYLPHOSPHONATE N-ACETYLTRANSFERASE-RELATED-RELATED"/>
    <property type="match status" value="1"/>
</dbReference>
<dbReference type="Gene3D" id="3.40.630.30">
    <property type="match status" value="1"/>
</dbReference>
<dbReference type="GO" id="GO:0016747">
    <property type="term" value="F:acyltransferase activity, transferring groups other than amino-acyl groups"/>
    <property type="evidence" value="ECO:0007669"/>
    <property type="project" value="InterPro"/>
</dbReference>
<dbReference type="SMART" id="SM00347">
    <property type="entry name" value="HTH_MARR"/>
    <property type="match status" value="1"/>
</dbReference>
<reference evidence="5 6" key="2">
    <citation type="submission" date="2019-09" db="EMBL/GenBank/DDBJ databases">
        <authorList>
            <person name="Mazur A."/>
        </authorList>
    </citation>
    <scope>NUCLEOTIDE SEQUENCE [LARGE SCALE GENOMIC DNA]</scope>
    <source>
        <strain evidence="5 6">3729k</strain>
    </source>
</reference>
<accession>A0A5B2ZD71</accession>
<dbReference type="PROSITE" id="PS51186">
    <property type="entry name" value="GNAT"/>
    <property type="match status" value="1"/>
</dbReference>
<dbReference type="Proteomes" id="UP000322165">
    <property type="component" value="Unassembled WGS sequence"/>
</dbReference>
<dbReference type="AlphaFoldDB" id="A0A5B2ZD71"/>
<name>A0A5B2ZD71_9GAMM</name>
<dbReference type="SUPFAM" id="SSF55729">
    <property type="entry name" value="Acyl-CoA N-acyltransferases (Nat)"/>
    <property type="match status" value="1"/>
</dbReference>
<dbReference type="PROSITE" id="PS50995">
    <property type="entry name" value="HTH_MARR_2"/>
    <property type="match status" value="1"/>
</dbReference>
<dbReference type="Pfam" id="PF00583">
    <property type="entry name" value="Acetyltransf_1"/>
    <property type="match status" value="1"/>
</dbReference>
<keyword evidence="1" id="KW-0808">Transferase</keyword>
<dbReference type="GO" id="GO:0003700">
    <property type="term" value="F:DNA-binding transcription factor activity"/>
    <property type="evidence" value="ECO:0007669"/>
    <property type="project" value="InterPro"/>
</dbReference>
<comment type="caution">
    <text evidence="5">The sequence shown here is derived from an EMBL/GenBank/DDBJ whole genome shotgun (WGS) entry which is preliminary data.</text>
</comment>
<dbReference type="RefSeq" id="WP_149859185.1">
    <property type="nucleotide sequence ID" value="NZ_VUOD01000001.1"/>
</dbReference>
<evidence type="ECO:0000313" key="5">
    <source>
        <dbReference type="EMBL" id="KAA2285967.1"/>
    </source>
</evidence>
<evidence type="ECO:0000256" key="1">
    <source>
        <dbReference type="ARBA" id="ARBA00022679"/>
    </source>
</evidence>
<reference evidence="5 6" key="1">
    <citation type="submission" date="2019-09" db="EMBL/GenBank/DDBJ databases">
        <title>Arenimonas chukotkensis sp. nov., a bacterium isolated from Chukotka hot spring, Arctic region, Russia.</title>
        <authorList>
            <person name="Zayulina K.S."/>
            <person name="Prokofeva M.I."/>
            <person name="Elcheninov A.G."/>
            <person name="Novikov A."/>
            <person name="Kochetkova T.V."/>
            <person name="Kublanov I.V."/>
        </authorList>
    </citation>
    <scope>NUCLEOTIDE SEQUENCE [LARGE SCALE GENOMIC DNA]</scope>
    <source>
        <strain evidence="5 6">3729k</strain>
    </source>
</reference>
<protein>
    <submittedName>
        <fullName evidence="5">MarR family transcriptional regulator</fullName>
    </submittedName>
</protein>
<keyword evidence="6" id="KW-1185">Reference proteome</keyword>
<evidence type="ECO:0000259" key="3">
    <source>
        <dbReference type="PROSITE" id="PS50995"/>
    </source>
</evidence>
<dbReference type="Pfam" id="PF12802">
    <property type="entry name" value="MarR_2"/>
    <property type="match status" value="1"/>
</dbReference>
<gene>
    <name evidence="5" type="ORF">F0415_00225</name>
</gene>
<dbReference type="SUPFAM" id="SSF46785">
    <property type="entry name" value="Winged helix' DNA-binding domain"/>
    <property type="match status" value="1"/>
</dbReference>
<dbReference type="InterPro" id="IPR036388">
    <property type="entry name" value="WH-like_DNA-bd_sf"/>
</dbReference>
<feature type="domain" description="HTH marR-type" evidence="3">
    <location>
        <begin position="1"/>
        <end position="136"/>
    </location>
</feature>
<dbReference type="InterPro" id="IPR036390">
    <property type="entry name" value="WH_DNA-bd_sf"/>
</dbReference>
<organism evidence="5 6">
    <name type="scientific">Arenimonas fontis</name>
    <dbReference type="NCBI Taxonomy" id="2608255"/>
    <lineage>
        <taxon>Bacteria</taxon>
        <taxon>Pseudomonadati</taxon>
        <taxon>Pseudomonadota</taxon>
        <taxon>Gammaproteobacteria</taxon>
        <taxon>Lysobacterales</taxon>
        <taxon>Lysobacteraceae</taxon>
        <taxon>Arenimonas</taxon>
    </lineage>
</organism>
<evidence type="ECO:0000259" key="4">
    <source>
        <dbReference type="PROSITE" id="PS51186"/>
    </source>
</evidence>
<dbReference type="PANTHER" id="PTHR43877:SF2">
    <property type="entry name" value="AMINOALKYLPHOSPHONATE N-ACETYLTRANSFERASE-RELATED"/>
    <property type="match status" value="1"/>
</dbReference>
<dbReference type="InterPro" id="IPR050832">
    <property type="entry name" value="Bact_Acetyltransf"/>
</dbReference>
<feature type="domain" description="N-acetyltransferase" evidence="4">
    <location>
        <begin position="143"/>
        <end position="294"/>
    </location>
</feature>
<evidence type="ECO:0000313" key="6">
    <source>
        <dbReference type="Proteomes" id="UP000322165"/>
    </source>
</evidence>
<dbReference type="EMBL" id="VUOD01000001">
    <property type="protein sequence ID" value="KAA2285967.1"/>
    <property type="molecule type" value="Genomic_DNA"/>
</dbReference>
<evidence type="ECO:0000256" key="2">
    <source>
        <dbReference type="ARBA" id="ARBA00023315"/>
    </source>
</evidence>
<dbReference type="InterPro" id="IPR016181">
    <property type="entry name" value="Acyl_CoA_acyltransferase"/>
</dbReference>
<dbReference type="InterPro" id="IPR000182">
    <property type="entry name" value="GNAT_dom"/>
</dbReference>
<keyword evidence="2" id="KW-0012">Acyltransferase</keyword>
<dbReference type="InterPro" id="IPR000835">
    <property type="entry name" value="HTH_MarR-typ"/>
</dbReference>
<dbReference type="CDD" id="cd04301">
    <property type="entry name" value="NAT_SF"/>
    <property type="match status" value="1"/>
</dbReference>
<proteinExistence type="predicted"/>